<reference evidence="5" key="1">
    <citation type="submission" date="2023-07" db="EMBL/GenBank/DDBJ databases">
        <title>Two novel species in the genus Flavivirga.</title>
        <authorList>
            <person name="Kwon K."/>
        </authorList>
    </citation>
    <scope>NUCLEOTIDE SEQUENCE</scope>
    <source>
        <strain evidence="5">KACC 14158</strain>
    </source>
</reference>
<feature type="domain" description="Bacillithiol biosynthesis BshC N-terminal Rossmann-like" evidence="3">
    <location>
        <begin position="1"/>
        <end position="372"/>
    </location>
</feature>
<dbReference type="EC" id="6.-.-.-" evidence="2"/>
<dbReference type="Pfam" id="PF10079">
    <property type="entry name" value="Rossmann-like_BshC"/>
    <property type="match status" value="1"/>
</dbReference>
<accession>A0ABT8WPY8</accession>
<dbReference type="RefSeq" id="WP_303302142.1">
    <property type="nucleotide sequence ID" value="NZ_BAABDA010000018.1"/>
</dbReference>
<evidence type="ECO:0000313" key="5">
    <source>
        <dbReference type="EMBL" id="MDO5974982.1"/>
    </source>
</evidence>
<dbReference type="InterPro" id="IPR055399">
    <property type="entry name" value="CC_BshC"/>
</dbReference>
<evidence type="ECO:0000259" key="4">
    <source>
        <dbReference type="Pfam" id="PF24850"/>
    </source>
</evidence>
<dbReference type="Proteomes" id="UP001176806">
    <property type="component" value="Unassembled WGS sequence"/>
</dbReference>
<dbReference type="EMBL" id="JAUOEL010000004">
    <property type="protein sequence ID" value="MDO5974982.1"/>
    <property type="molecule type" value="Genomic_DNA"/>
</dbReference>
<gene>
    <name evidence="2 5" type="primary">bshC</name>
    <name evidence="5" type="ORF">Q4Q40_12355</name>
</gene>
<sequence>MSSDGILFKKTGYFSSLICDYLEEKPELKAFYHHFPKLENFENQIKEKRVSFKAHSRTVLVNSLKQQYKDIEASDLTQQNIDSLQQENTFTITTGHQLNLFTGPLYFLYKIVSAINLSKELKETHPESNFVPVYWMATEDHDFDEINYFNFKGKKVQWNRDSLGAVGELSVEGLEDVFNLYSKELGASKNADYLRHLFRNAYLNHTNLADATRYLANELFKDYGLVIIDANDSDLKKQFAPYVEDELLSQKSFKSVSETNKSLSKNYSIQVNPRAINVFYIKANLRERIVFEDDVFKVNNTDISWSKDELLKHLYEMPERFSPNVIMRPLYQEVILPNLCYIGGGGELAYWFQLKQFFNTVNVPFPILLLRNSVLIKTEQQADKLKKLNISNEDIFLKRDAFINKKVREISNIDIDFSDQKAHLEAQFKGLFKLAEQTDKSFLGTVKAQEVKQLKGLEKLEKRLLKAQKKVLADQVSRITELQEQLFPNKSLQERNANFSEIYLEYGEALIPKLVENLEPLKKDFIILIL</sequence>
<dbReference type="InterPro" id="IPR055398">
    <property type="entry name" value="Rossmann-like_BshC"/>
</dbReference>
<evidence type="ECO:0000259" key="3">
    <source>
        <dbReference type="Pfam" id="PF10079"/>
    </source>
</evidence>
<dbReference type="HAMAP" id="MF_01867">
    <property type="entry name" value="BshC"/>
    <property type="match status" value="1"/>
</dbReference>
<proteinExistence type="inferred from homology"/>
<comment type="caution">
    <text evidence="5">The sequence shown here is derived from an EMBL/GenBank/DDBJ whole genome shotgun (WGS) entry which is preliminary data.</text>
</comment>
<name>A0ABT8WPY8_9FLAO</name>
<evidence type="ECO:0000313" key="6">
    <source>
        <dbReference type="Proteomes" id="UP001176806"/>
    </source>
</evidence>
<dbReference type="PIRSF" id="PIRSF012535">
    <property type="entry name" value="UCP012535"/>
    <property type="match status" value="1"/>
</dbReference>
<dbReference type="Pfam" id="PF24850">
    <property type="entry name" value="CC_BshC"/>
    <property type="match status" value="1"/>
</dbReference>
<evidence type="ECO:0000256" key="2">
    <source>
        <dbReference type="HAMAP-Rule" id="MF_01867"/>
    </source>
</evidence>
<evidence type="ECO:0000256" key="1">
    <source>
        <dbReference type="ARBA" id="ARBA00022598"/>
    </source>
</evidence>
<dbReference type="InterPro" id="IPR011199">
    <property type="entry name" value="Bacillithiol_biosynth_BshC"/>
</dbReference>
<keyword evidence="1 2" id="KW-0436">Ligase</keyword>
<keyword evidence="6" id="KW-1185">Reference proteome</keyword>
<comment type="similarity">
    <text evidence="2">Belongs to the BshC family.</text>
</comment>
<protein>
    <recommendedName>
        <fullName evidence="2">Putative cysteine ligase BshC</fullName>
        <ecNumber evidence="2">6.-.-.-</ecNumber>
    </recommendedName>
</protein>
<feature type="domain" description="Bacillithiol biosynthesis BshC C-terminal coiled-coil" evidence="4">
    <location>
        <begin position="375"/>
        <end position="529"/>
    </location>
</feature>
<organism evidence="5 6">
    <name type="scientific">Flavivirga jejuensis</name>
    <dbReference type="NCBI Taxonomy" id="870487"/>
    <lineage>
        <taxon>Bacteria</taxon>
        <taxon>Pseudomonadati</taxon>
        <taxon>Bacteroidota</taxon>
        <taxon>Flavobacteriia</taxon>
        <taxon>Flavobacteriales</taxon>
        <taxon>Flavobacteriaceae</taxon>
        <taxon>Flavivirga</taxon>
    </lineage>
</organism>
<dbReference type="NCBIfam" id="TIGR03998">
    <property type="entry name" value="thiol_BshC"/>
    <property type="match status" value="1"/>
</dbReference>